<gene>
    <name evidence="5" type="ORF">HW115_13360</name>
</gene>
<sequence length="397" mass="42954">MNSFEYYNPVRVVFGPGTLQRVGEEAAKLGTSAMIVSYADHKLLKPVLTQAESLMKAAGVSSITFLEVEPNPEIGTVERGVQIAKESGVDMVVGIGGGSAMDAAKAIAAGFYYSGDLWNMVYSRHDNVDAIPPEKALPMLMVSTLPATASEMNQCAVVSNPALKEKSYIWGECLFPKTAILDPELTTTLPTFQTACGAADTISHVLEIYFNGQDKSDLLHRWQEGVMRNVIENLPKVLANEADIDARTELQWTATCALNGWASPGDAWTPMHQVGHVLTSRHGINHGSTLSIIMPAWMEYYKSTKPERCFTFATRVMGIDPEGKSQSEVIDEGLCAFRRFLKTSGVPITMSEKGVTKADIPAIVEGVKTVSFGSDGMLSCNPPVSAEDISNILLKAL</sequence>
<evidence type="ECO:0000256" key="1">
    <source>
        <dbReference type="ARBA" id="ARBA00007358"/>
    </source>
</evidence>
<evidence type="ECO:0000259" key="4">
    <source>
        <dbReference type="Pfam" id="PF25137"/>
    </source>
</evidence>
<dbReference type="AlphaFoldDB" id="A0A851GQY8"/>
<proteinExistence type="inferred from homology"/>
<dbReference type="CDD" id="cd08187">
    <property type="entry name" value="BDH"/>
    <property type="match status" value="1"/>
</dbReference>
<dbReference type="GO" id="GO:0008106">
    <property type="term" value="F:alcohol dehydrogenase (NADP+) activity"/>
    <property type="evidence" value="ECO:0007669"/>
    <property type="project" value="TreeGrafter"/>
</dbReference>
<comment type="caution">
    <text evidence="5">The sequence shown here is derived from an EMBL/GenBank/DDBJ whole genome shotgun (WGS) entry which is preliminary data.</text>
</comment>
<dbReference type="GO" id="GO:1990362">
    <property type="term" value="F:butanol dehydrogenase (NAD+) activity"/>
    <property type="evidence" value="ECO:0007669"/>
    <property type="project" value="InterPro"/>
</dbReference>
<dbReference type="RefSeq" id="WP_178933406.1">
    <property type="nucleotide sequence ID" value="NZ_JACBAZ010000005.1"/>
</dbReference>
<comment type="similarity">
    <text evidence="1">Belongs to the iron-containing alcohol dehydrogenase family.</text>
</comment>
<dbReference type="Gene3D" id="1.20.1090.10">
    <property type="entry name" value="Dehydroquinate synthase-like - alpha domain"/>
    <property type="match status" value="1"/>
</dbReference>
<dbReference type="SUPFAM" id="SSF56796">
    <property type="entry name" value="Dehydroquinate synthase-like"/>
    <property type="match status" value="1"/>
</dbReference>
<dbReference type="InterPro" id="IPR056798">
    <property type="entry name" value="ADH_Fe_C"/>
</dbReference>
<evidence type="ECO:0000256" key="2">
    <source>
        <dbReference type="ARBA" id="ARBA00023002"/>
    </source>
</evidence>
<dbReference type="PANTHER" id="PTHR43633:SF1">
    <property type="entry name" value="ALCOHOL DEHYDROGENASE YQHD"/>
    <property type="match status" value="1"/>
</dbReference>
<dbReference type="InterPro" id="IPR018211">
    <property type="entry name" value="ADH_Fe_CS"/>
</dbReference>
<name>A0A851GQY8_9BACT</name>
<dbReference type="PROSITE" id="PS00913">
    <property type="entry name" value="ADH_IRON_1"/>
    <property type="match status" value="1"/>
</dbReference>
<organism evidence="5 6">
    <name type="scientific">Oceaniferula marina</name>
    <dbReference type="NCBI Taxonomy" id="2748318"/>
    <lineage>
        <taxon>Bacteria</taxon>
        <taxon>Pseudomonadati</taxon>
        <taxon>Verrucomicrobiota</taxon>
        <taxon>Verrucomicrobiia</taxon>
        <taxon>Verrucomicrobiales</taxon>
        <taxon>Verrucomicrobiaceae</taxon>
        <taxon>Oceaniferula</taxon>
    </lineage>
</organism>
<dbReference type="InterPro" id="IPR001670">
    <property type="entry name" value="ADH_Fe/GldA"/>
</dbReference>
<feature type="domain" description="Fe-containing alcohol dehydrogenase-like C-terminal" evidence="4">
    <location>
        <begin position="194"/>
        <end position="396"/>
    </location>
</feature>
<dbReference type="PANTHER" id="PTHR43633">
    <property type="entry name" value="ALCOHOL DEHYDROGENASE YQHD"/>
    <property type="match status" value="1"/>
</dbReference>
<dbReference type="GO" id="GO:1990002">
    <property type="term" value="F:methylglyoxal reductase (NADPH) (acetol producing) activity"/>
    <property type="evidence" value="ECO:0007669"/>
    <property type="project" value="TreeGrafter"/>
</dbReference>
<dbReference type="GO" id="GO:0005829">
    <property type="term" value="C:cytosol"/>
    <property type="evidence" value="ECO:0007669"/>
    <property type="project" value="TreeGrafter"/>
</dbReference>
<dbReference type="Pfam" id="PF25137">
    <property type="entry name" value="ADH_Fe_C"/>
    <property type="match status" value="1"/>
</dbReference>
<dbReference type="Pfam" id="PF00465">
    <property type="entry name" value="Fe-ADH"/>
    <property type="match status" value="1"/>
</dbReference>
<dbReference type="FunFam" id="3.40.50.1970:FF:000003">
    <property type="entry name" value="Alcohol dehydrogenase, iron-containing"/>
    <property type="match status" value="1"/>
</dbReference>
<keyword evidence="6" id="KW-1185">Reference proteome</keyword>
<evidence type="ECO:0000313" key="5">
    <source>
        <dbReference type="EMBL" id="NWK56604.1"/>
    </source>
</evidence>
<reference evidence="5 6" key="1">
    <citation type="submission" date="2020-07" db="EMBL/GenBank/DDBJ databases">
        <title>Roseicoccus Jingziensis gen. nov., sp. nov., isolated from coastal seawater.</title>
        <authorList>
            <person name="Feng X."/>
        </authorList>
    </citation>
    <scope>NUCLEOTIDE SEQUENCE [LARGE SCALE GENOMIC DNA]</scope>
    <source>
        <strain evidence="5 6">N1E253</strain>
    </source>
</reference>
<protein>
    <submittedName>
        <fullName evidence="5">Iron-containing alcohol dehydrogenase</fullName>
    </submittedName>
</protein>
<evidence type="ECO:0000313" key="6">
    <source>
        <dbReference type="Proteomes" id="UP000557872"/>
    </source>
</evidence>
<feature type="domain" description="Alcohol dehydrogenase iron-type/glycerol dehydrogenase GldA" evidence="3">
    <location>
        <begin position="9"/>
        <end position="183"/>
    </location>
</feature>
<dbReference type="Gene3D" id="3.40.50.1970">
    <property type="match status" value="1"/>
</dbReference>
<dbReference type="InterPro" id="IPR044731">
    <property type="entry name" value="BDH-like"/>
</dbReference>
<keyword evidence="2" id="KW-0560">Oxidoreductase</keyword>
<evidence type="ECO:0000259" key="3">
    <source>
        <dbReference type="Pfam" id="PF00465"/>
    </source>
</evidence>
<dbReference type="EMBL" id="JACBAZ010000005">
    <property type="protein sequence ID" value="NWK56604.1"/>
    <property type="molecule type" value="Genomic_DNA"/>
</dbReference>
<accession>A0A851GQY8</accession>
<dbReference type="Proteomes" id="UP000557872">
    <property type="component" value="Unassembled WGS sequence"/>
</dbReference>
<dbReference type="GO" id="GO:0046872">
    <property type="term" value="F:metal ion binding"/>
    <property type="evidence" value="ECO:0007669"/>
    <property type="project" value="InterPro"/>
</dbReference>